<dbReference type="Pfam" id="PF06763">
    <property type="entry name" value="Minor_tail_Z"/>
    <property type="match status" value="1"/>
</dbReference>
<sequence>MSLKGVENTVRNLSSIDRQMIPRASAMTINRLAQKAISFATHKVAKETVAGDNHRQGIPFRLVKQRVRLWKASPRFDVGKQYARIRVNTGNLPAIKLGTAQVRLTRRKGQLLRGGSVLRIGPYLFRDAFIQQLANGRWHVLRRLPESRTAEKKDSKGRPRRNRLPLEVVKIPLEAALKQSFEEAKNRIIAEEFPKELASSLKQQIRLHLTRRL</sequence>
<dbReference type="InterPro" id="IPR010633">
    <property type="entry name" value="Phage_lambda_GpZ"/>
</dbReference>
<evidence type="ECO:0000313" key="1">
    <source>
        <dbReference type="EMBL" id="MIV42870.1"/>
    </source>
</evidence>
<reference evidence="1" key="1">
    <citation type="submission" date="2018-07" db="EMBL/GenBank/DDBJ databases">
        <authorList>
            <consortium name="GenomeTrakr network: Whole genome sequencing for foodborne pathogen traceback"/>
        </authorList>
    </citation>
    <scope>NUCLEOTIDE SEQUENCE [LARGE SCALE GENOMIC DNA]</scope>
    <source>
        <strain evidence="1">CFSAN048114</strain>
    </source>
</reference>
<proteinExistence type="predicted"/>
<comment type="caution">
    <text evidence="1">The sequence shown here is derived from an EMBL/GenBank/DDBJ whole genome shotgun (WGS) entry which is preliminary data.</text>
</comment>
<dbReference type="AlphaFoldDB" id="A0A402WB81"/>
<accession>A0A402WB81</accession>
<organism evidence="1">
    <name type="scientific">Salmonella enterica</name>
    <name type="common">Salmonella choleraesuis</name>
    <dbReference type="NCBI Taxonomy" id="28901"/>
    <lineage>
        <taxon>Bacteria</taxon>
        <taxon>Pseudomonadati</taxon>
        <taxon>Pseudomonadota</taxon>
        <taxon>Gammaproteobacteria</taxon>
        <taxon>Enterobacterales</taxon>
        <taxon>Enterobacteriaceae</taxon>
        <taxon>Salmonella</taxon>
    </lineage>
</organism>
<dbReference type="EMBL" id="RSUV01000002">
    <property type="protein sequence ID" value="MIV42870.1"/>
    <property type="molecule type" value="Genomic_DNA"/>
</dbReference>
<name>A0A402WB81_SALER</name>
<dbReference type="Proteomes" id="UP000839530">
    <property type="component" value="Unassembled WGS sequence"/>
</dbReference>
<gene>
    <name evidence="1" type="ORF">A7E06_04635</name>
</gene>
<dbReference type="PIRSF" id="PIRSF004395">
    <property type="entry name" value="Tail_Z"/>
    <property type="match status" value="1"/>
</dbReference>
<protein>
    <submittedName>
        <fullName evidence="1">Phage tail protein</fullName>
    </submittedName>
</protein>